<gene>
    <name evidence="2" type="ORF">ACFFI0_14300</name>
</gene>
<dbReference type="Gene3D" id="3.30.470.20">
    <property type="entry name" value="ATP-grasp fold, B domain"/>
    <property type="match status" value="1"/>
</dbReference>
<dbReference type="SUPFAM" id="SSF56059">
    <property type="entry name" value="Glutathione synthetase ATP-binding domain-like"/>
    <property type="match status" value="1"/>
</dbReference>
<feature type="domain" description="MvdD-like pre-ATP grasp" evidence="1">
    <location>
        <begin position="1"/>
        <end position="119"/>
    </location>
</feature>
<dbReference type="PANTHER" id="PTHR21621:SF0">
    <property type="entry name" value="BETA-CITRYLGLUTAMATE SYNTHASE B-RELATED"/>
    <property type="match status" value="1"/>
</dbReference>
<dbReference type="RefSeq" id="WP_341273586.1">
    <property type="nucleotide sequence ID" value="NZ_JBHLWO010000002.1"/>
</dbReference>
<organism evidence="2 3">
    <name type="scientific">Olivibacter oleidegradans</name>
    <dbReference type="NCBI Taxonomy" id="760123"/>
    <lineage>
        <taxon>Bacteria</taxon>
        <taxon>Pseudomonadati</taxon>
        <taxon>Bacteroidota</taxon>
        <taxon>Sphingobacteriia</taxon>
        <taxon>Sphingobacteriales</taxon>
        <taxon>Sphingobacteriaceae</taxon>
        <taxon>Olivibacter</taxon>
    </lineage>
</organism>
<keyword evidence="3" id="KW-1185">Reference proteome</keyword>
<dbReference type="Pfam" id="PF21068">
    <property type="entry name" value="ATPgraspMvdD"/>
    <property type="match status" value="1"/>
</dbReference>
<protein>
    <submittedName>
        <fullName evidence="2">MvdC/MvdD family ATP grasp protein</fullName>
    </submittedName>
</protein>
<reference evidence="2 3" key="1">
    <citation type="submission" date="2024-09" db="EMBL/GenBank/DDBJ databases">
        <authorList>
            <person name="Sun Q."/>
            <person name="Mori K."/>
        </authorList>
    </citation>
    <scope>NUCLEOTIDE SEQUENCE [LARGE SCALE GENOMIC DNA]</scope>
    <source>
        <strain evidence="2 3">CCM 7765</strain>
    </source>
</reference>
<accession>A0ABV6HKS1</accession>
<evidence type="ECO:0000313" key="3">
    <source>
        <dbReference type="Proteomes" id="UP001589774"/>
    </source>
</evidence>
<proteinExistence type="predicted"/>
<sequence>MILCITHSSDFYTIDIVQNALNRMGVPSIRLNVDEFAINYKIHYDFTDNGRQLYRLNINGLTIESSQITAVWYRKLWDLTVPGDLDLTYRSVFVKEYRTYLQLFFDSLKDLYWINDMQVDHAVGGNKIYQLKIANSVGLRVPKTTISNEAATIRAFYKSCVNGTIMKLHGALEKSMHAKSFLPTIKLADEDLKNLEELSYCPMIFQEYIDKLYELRIIYVDGEFFTGKIQHKEMQTDWRITRGTSPSWERYPLPNEIKHKLRRMMQRLNLGFGAIDMIRNREGAYIFLEVNPQGEWGMLQKELNYKIGETLAEKLIEHARKNEQ</sequence>
<dbReference type="InterPro" id="IPR048936">
    <property type="entry name" value="MvdD-like_ATPgrasp"/>
</dbReference>
<dbReference type="Proteomes" id="UP001589774">
    <property type="component" value="Unassembled WGS sequence"/>
</dbReference>
<evidence type="ECO:0000313" key="2">
    <source>
        <dbReference type="EMBL" id="MFC0319488.1"/>
    </source>
</evidence>
<dbReference type="PANTHER" id="PTHR21621">
    <property type="entry name" value="RIBOSOMAL PROTEIN S6 MODIFICATION PROTEIN"/>
    <property type="match status" value="1"/>
</dbReference>
<name>A0ABV6HKS1_9SPHI</name>
<evidence type="ECO:0000259" key="1">
    <source>
        <dbReference type="Pfam" id="PF21068"/>
    </source>
</evidence>
<dbReference type="EMBL" id="JBHLWO010000002">
    <property type="protein sequence ID" value="MFC0319488.1"/>
    <property type="molecule type" value="Genomic_DNA"/>
</dbReference>
<comment type="caution">
    <text evidence="2">The sequence shown here is derived from an EMBL/GenBank/DDBJ whole genome shotgun (WGS) entry which is preliminary data.</text>
</comment>